<proteinExistence type="predicted"/>
<comment type="caution">
    <text evidence="1">The sequence shown here is derived from an EMBL/GenBank/DDBJ whole genome shotgun (WGS) entry which is preliminary data.</text>
</comment>
<dbReference type="Proteomes" id="UP000309138">
    <property type="component" value="Unassembled WGS sequence"/>
</dbReference>
<dbReference type="OrthoDB" id="7451540at2"/>
<dbReference type="EMBL" id="SWKR01000002">
    <property type="protein sequence ID" value="TKD49945.1"/>
    <property type="molecule type" value="Genomic_DNA"/>
</dbReference>
<gene>
    <name evidence="1" type="ORF">FBR43_03575</name>
</gene>
<dbReference type="AlphaFoldDB" id="A0A4U1L1X4"/>
<reference evidence="1 2" key="1">
    <citation type="submission" date="2019-04" db="EMBL/GenBank/DDBJ databases">
        <authorList>
            <person name="Yang Y."/>
            <person name="Wei D."/>
        </authorList>
    </citation>
    <scope>NUCLEOTIDE SEQUENCE [LARGE SCALE GENOMIC DNA]</scope>
    <source>
        <strain evidence="1 2">L-1-4w-11</strain>
    </source>
</reference>
<evidence type="ECO:0000313" key="2">
    <source>
        <dbReference type="Proteomes" id="UP000309138"/>
    </source>
</evidence>
<keyword evidence="2" id="KW-1185">Reference proteome</keyword>
<accession>A0A4U1L1X4</accession>
<dbReference type="InterPro" id="IPR018743">
    <property type="entry name" value="DUF2292"/>
</dbReference>
<evidence type="ECO:0000313" key="1">
    <source>
        <dbReference type="EMBL" id="TKD49945.1"/>
    </source>
</evidence>
<sequence>MATRPLSPAPHAATLAQVAAALDRVRFGAIQLTLHEGRVVQIDVTERQRLP</sequence>
<organism evidence="1 2">
    <name type="scientific">Sphingomonas baiyangensis</name>
    <dbReference type="NCBI Taxonomy" id="2572576"/>
    <lineage>
        <taxon>Bacteria</taxon>
        <taxon>Pseudomonadati</taxon>
        <taxon>Pseudomonadota</taxon>
        <taxon>Alphaproteobacteria</taxon>
        <taxon>Sphingomonadales</taxon>
        <taxon>Sphingomonadaceae</taxon>
        <taxon>Sphingomonas</taxon>
    </lineage>
</organism>
<dbReference type="RefSeq" id="WP_136941887.1">
    <property type="nucleotide sequence ID" value="NZ_SWKR01000002.1"/>
</dbReference>
<protein>
    <submittedName>
        <fullName evidence="1">DUF2292 domain-containing protein</fullName>
    </submittedName>
</protein>
<name>A0A4U1L1X4_9SPHN</name>
<dbReference type="Pfam" id="PF10055">
    <property type="entry name" value="DUF2292"/>
    <property type="match status" value="1"/>
</dbReference>